<dbReference type="PANTHER" id="PTHR21015:SF22">
    <property type="entry name" value="GLYCOSYLTRANSFERASE"/>
    <property type="match status" value="1"/>
</dbReference>
<evidence type="ECO:0000256" key="2">
    <source>
        <dbReference type="ARBA" id="ARBA00022618"/>
    </source>
</evidence>
<comment type="subcellular location">
    <subcellularLocation>
        <location evidence="10">Cell membrane</location>
        <topology evidence="10">Peripheral membrane protein</topology>
        <orientation evidence="10">Cytoplasmic side</orientation>
    </subcellularLocation>
</comment>
<dbReference type="Gene3D" id="3.40.50.2000">
    <property type="entry name" value="Glycogen Phosphorylase B"/>
    <property type="match status" value="2"/>
</dbReference>
<evidence type="ECO:0000256" key="7">
    <source>
        <dbReference type="ARBA" id="ARBA00023136"/>
    </source>
</evidence>
<evidence type="ECO:0000259" key="13">
    <source>
        <dbReference type="Pfam" id="PF04101"/>
    </source>
</evidence>
<evidence type="ECO:0000256" key="11">
    <source>
        <dbReference type="SAM" id="Phobius"/>
    </source>
</evidence>
<dbReference type="CDD" id="cd03785">
    <property type="entry name" value="GT28_MurG"/>
    <property type="match status" value="1"/>
</dbReference>
<evidence type="ECO:0000256" key="3">
    <source>
        <dbReference type="ARBA" id="ARBA00022676"/>
    </source>
</evidence>
<dbReference type="Pfam" id="PF03033">
    <property type="entry name" value="Glyco_transf_28"/>
    <property type="match status" value="1"/>
</dbReference>
<reference evidence="15" key="1">
    <citation type="submission" date="2017-03" db="EMBL/GenBank/DDBJ databases">
        <title>Novel pathways for hydrocarbon cycling and metabolic interdependencies in hydrothermal sediment communities.</title>
        <authorList>
            <person name="Dombrowski N."/>
            <person name="Seitz K."/>
            <person name="Teske A."/>
            <person name="Baker B."/>
        </authorList>
    </citation>
    <scope>NUCLEOTIDE SEQUENCE [LARGE SCALE GENOMIC DNA]</scope>
</reference>
<feature type="domain" description="Glycosyltransferase family 28 N-terminal" evidence="12">
    <location>
        <begin position="3"/>
        <end position="150"/>
    </location>
</feature>
<dbReference type="InterPro" id="IPR007235">
    <property type="entry name" value="Glyco_trans_28_C"/>
</dbReference>
<evidence type="ECO:0000256" key="9">
    <source>
        <dbReference type="ARBA" id="ARBA00023316"/>
    </source>
</evidence>
<evidence type="ECO:0000256" key="5">
    <source>
        <dbReference type="ARBA" id="ARBA00022960"/>
    </source>
</evidence>
<keyword evidence="3 10" id="KW-0328">Glycosyltransferase</keyword>
<organism evidence="14 15">
    <name type="scientific">candidate division CPR3 bacterium 4484_211</name>
    <dbReference type="NCBI Taxonomy" id="1968527"/>
    <lineage>
        <taxon>Bacteria</taxon>
        <taxon>Bacteria division CPR3</taxon>
    </lineage>
</organism>
<keyword evidence="5 10" id="KW-0133">Cell shape</keyword>
<dbReference type="GO" id="GO:0008360">
    <property type="term" value="P:regulation of cell shape"/>
    <property type="evidence" value="ECO:0007669"/>
    <property type="project" value="UniProtKB-KW"/>
</dbReference>
<feature type="binding site" evidence="10">
    <location>
        <position position="308"/>
    </location>
    <ligand>
        <name>UDP-N-acetyl-alpha-D-glucosamine</name>
        <dbReference type="ChEBI" id="CHEBI:57705"/>
    </ligand>
</feature>
<comment type="caution">
    <text evidence="14">The sequence shown here is derived from an EMBL/GenBank/DDBJ whole genome shotgun (WGS) entry which is preliminary data.</text>
</comment>
<dbReference type="SUPFAM" id="SSF53756">
    <property type="entry name" value="UDP-Glycosyltransferase/glycogen phosphorylase"/>
    <property type="match status" value="1"/>
</dbReference>
<keyword evidence="1 10" id="KW-1003">Cell membrane</keyword>
<comment type="similarity">
    <text evidence="10">Belongs to the glycosyltransferase 28 family. MurG subfamily.</text>
</comment>
<dbReference type="InterPro" id="IPR004276">
    <property type="entry name" value="GlycoTrans_28_N"/>
</dbReference>
<dbReference type="GO" id="GO:0005886">
    <property type="term" value="C:plasma membrane"/>
    <property type="evidence" value="ECO:0007669"/>
    <property type="project" value="UniProtKB-SubCell"/>
</dbReference>
<dbReference type="GO" id="GO:0071555">
    <property type="term" value="P:cell wall organization"/>
    <property type="evidence" value="ECO:0007669"/>
    <property type="project" value="UniProtKB-KW"/>
</dbReference>
<keyword evidence="4 10" id="KW-0808">Transferase</keyword>
<dbReference type="UniPathway" id="UPA00219"/>
<accession>A0A1W9P045</accession>
<dbReference type="HAMAP" id="MF_00033">
    <property type="entry name" value="MurG"/>
    <property type="match status" value="1"/>
</dbReference>
<evidence type="ECO:0000256" key="1">
    <source>
        <dbReference type="ARBA" id="ARBA00022475"/>
    </source>
</evidence>
<keyword evidence="6 10" id="KW-0573">Peptidoglycan synthesis</keyword>
<feature type="domain" description="Glycosyl transferase family 28 C-terminal" evidence="13">
    <location>
        <begin position="195"/>
        <end position="357"/>
    </location>
</feature>
<evidence type="ECO:0000256" key="4">
    <source>
        <dbReference type="ARBA" id="ARBA00022679"/>
    </source>
</evidence>
<evidence type="ECO:0000259" key="12">
    <source>
        <dbReference type="Pfam" id="PF03033"/>
    </source>
</evidence>
<dbReference type="Pfam" id="PF04101">
    <property type="entry name" value="Glyco_tran_28_C"/>
    <property type="match status" value="1"/>
</dbReference>
<dbReference type="InterPro" id="IPR006009">
    <property type="entry name" value="GlcNAc_MurG"/>
</dbReference>
<keyword evidence="2 10" id="KW-0132">Cell division</keyword>
<dbReference type="GO" id="GO:0051301">
    <property type="term" value="P:cell division"/>
    <property type="evidence" value="ECO:0007669"/>
    <property type="project" value="UniProtKB-KW"/>
</dbReference>
<evidence type="ECO:0000256" key="10">
    <source>
        <dbReference type="HAMAP-Rule" id="MF_00033"/>
    </source>
</evidence>
<comment type="pathway">
    <text evidence="10">Cell wall biogenesis; peptidoglycan biosynthesis.</text>
</comment>
<keyword evidence="8 10" id="KW-0131">Cell cycle</keyword>
<feature type="transmembrane region" description="Helical" evidence="11">
    <location>
        <begin position="103"/>
        <end position="122"/>
    </location>
</feature>
<sequence length="388" mass="43167">MKVAFTGGGSGGHLSPALAVIQKIRELKPETDILYIGGRLGMEGTGQPSIEQKVLPKTDIPHVFIHAGKLQRRWGLTTIFLLIGVVPGFFEALYQLITFKPQVLFSTGGYVSVPVVFAAWLLRIPIIIHEQTATVGLANKIASIFAKKIFVSFPPSVKAFPKEKVEVSGNPLRQEILRAVKRRNERGKVKYPRKIYITGGAQGSHLINQTILDVLPRLLKEFEVYLQCGDNKLFNDYELLKEKIETLDVNLQKRCHLVKYIGSEQIGRIFADADIVIGRSGANTVNEIAALGIPAIFIPIPWVTNNEQYKNARILLNAGSAIVLPEDQLTPHKFIELVELMKSRYQEYFAKAQEAKSLVKLDAGEVLARRILEIGQLLVNGKVPRTKS</sequence>
<comment type="function">
    <text evidence="10">Cell wall formation. Catalyzes the transfer of a GlcNAc subunit on undecaprenyl-pyrophosphoryl-MurNAc-pentapeptide (lipid intermediate I) to form undecaprenyl-pyrophosphoryl-MurNAc-(pentapeptide)GlcNAc (lipid intermediate II).</text>
</comment>
<dbReference type="AlphaFoldDB" id="A0A1W9P045"/>
<keyword evidence="11" id="KW-0812">Transmembrane</keyword>
<keyword evidence="11" id="KW-1133">Transmembrane helix</keyword>
<dbReference type="EMBL" id="MZGJ01000007">
    <property type="protein sequence ID" value="OQX51163.1"/>
    <property type="molecule type" value="Genomic_DNA"/>
</dbReference>
<evidence type="ECO:0000313" key="14">
    <source>
        <dbReference type="EMBL" id="OQX51163.1"/>
    </source>
</evidence>
<protein>
    <recommendedName>
        <fullName evidence="10">UDP-N-acetylglucosamine--N-acetylmuramyl-(pentapeptide) pyrophosphoryl-undecaprenol N-acetylglucosamine transferase</fullName>
        <ecNumber evidence="10">2.4.1.227</ecNumber>
    </recommendedName>
    <alternativeName>
        <fullName evidence="10">Undecaprenyl-PP-MurNAc-pentapeptide-UDPGlcNAc GlcNAc transferase</fullName>
    </alternativeName>
</protein>
<dbReference type="GO" id="GO:0005975">
    <property type="term" value="P:carbohydrate metabolic process"/>
    <property type="evidence" value="ECO:0007669"/>
    <property type="project" value="InterPro"/>
</dbReference>
<dbReference type="PANTHER" id="PTHR21015">
    <property type="entry name" value="UDP-N-ACETYLGLUCOSAMINE--N-ACETYLMURAMYL-(PENTAPEPTIDE) PYROPHOSPHORYL-UNDECAPRENOL N-ACETYLGLUCOSAMINE TRANSFERASE 1"/>
    <property type="match status" value="1"/>
</dbReference>
<gene>
    <name evidence="10" type="primary">murG</name>
    <name evidence="14" type="ORF">B5M47_01850</name>
</gene>
<name>A0A1W9P045_UNCC3</name>
<dbReference type="GO" id="GO:0051991">
    <property type="term" value="F:UDP-N-acetyl-D-glucosamine:N-acetylmuramoyl-L-alanyl-D-glutamyl-meso-2,6-diaminopimelyl-D-alanyl-D-alanine-diphosphoundecaprenol 4-beta-N-acetylglucosaminlytransferase activity"/>
    <property type="evidence" value="ECO:0007669"/>
    <property type="project" value="RHEA"/>
</dbReference>
<feature type="binding site" evidence="10">
    <location>
        <position position="173"/>
    </location>
    <ligand>
        <name>UDP-N-acetyl-alpha-D-glucosamine</name>
        <dbReference type="ChEBI" id="CHEBI:57705"/>
    </ligand>
</feature>
<dbReference type="GO" id="GO:0050511">
    <property type="term" value="F:undecaprenyldiphospho-muramoylpentapeptide beta-N-acetylglucosaminyltransferase activity"/>
    <property type="evidence" value="ECO:0007669"/>
    <property type="project" value="UniProtKB-UniRule"/>
</dbReference>
<dbReference type="GO" id="GO:0009252">
    <property type="term" value="P:peptidoglycan biosynthetic process"/>
    <property type="evidence" value="ECO:0007669"/>
    <property type="project" value="UniProtKB-UniRule"/>
</dbReference>
<evidence type="ECO:0000256" key="8">
    <source>
        <dbReference type="ARBA" id="ARBA00023306"/>
    </source>
</evidence>
<proteinExistence type="inferred from homology"/>
<comment type="caution">
    <text evidence="10">Lacks conserved residue(s) required for the propagation of feature annotation.</text>
</comment>
<evidence type="ECO:0000313" key="15">
    <source>
        <dbReference type="Proteomes" id="UP000192520"/>
    </source>
</evidence>
<feature type="binding site" evidence="10">
    <location>
        <begin position="10"/>
        <end position="12"/>
    </location>
    <ligand>
        <name>UDP-N-acetyl-alpha-D-glucosamine</name>
        <dbReference type="ChEBI" id="CHEBI:57705"/>
    </ligand>
</feature>
<keyword evidence="7 10" id="KW-0472">Membrane</keyword>
<keyword evidence="9 10" id="KW-0961">Cell wall biogenesis/degradation</keyword>
<evidence type="ECO:0000256" key="6">
    <source>
        <dbReference type="ARBA" id="ARBA00022984"/>
    </source>
</evidence>
<dbReference type="EC" id="2.4.1.227" evidence="10"/>
<dbReference type="STRING" id="1968527.B5M47_01850"/>
<feature type="transmembrane region" description="Helical" evidence="11">
    <location>
        <begin position="74"/>
        <end position="97"/>
    </location>
</feature>
<dbReference type="Proteomes" id="UP000192520">
    <property type="component" value="Unassembled WGS sequence"/>
</dbReference>
<comment type="catalytic activity">
    <reaction evidence="10">
        <text>di-trans,octa-cis-undecaprenyl diphospho-N-acetyl-alpha-D-muramoyl-L-alanyl-D-glutamyl-meso-2,6-diaminopimeloyl-D-alanyl-D-alanine + UDP-N-acetyl-alpha-D-glucosamine = di-trans,octa-cis-undecaprenyl diphospho-[N-acetyl-alpha-D-glucosaminyl-(1-&gt;4)]-N-acetyl-alpha-D-muramoyl-L-alanyl-D-glutamyl-meso-2,6-diaminopimeloyl-D-alanyl-D-alanine + UDP + H(+)</text>
        <dbReference type="Rhea" id="RHEA:31227"/>
        <dbReference type="ChEBI" id="CHEBI:15378"/>
        <dbReference type="ChEBI" id="CHEBI:57705"/>
        <dbReference type="ChEBI" id="CHEBI:58223"/>
        <dbReference type="ChEBI" id="CHEBI:61387"/>
        <dbReference type="ChEBI" id="CHEBI:61388"/>
        <dbReference type="EC" id="2.4.1.227"/>
    </reaction>
</comment>